<feature type="region of interest" description="Disordered" evidence="1">
    <location>
        <begin position="1"/>
        <end position="21"/>
    </location>
</feature>
<organism evidence="2 3">
    <name type="scientific">Yersinia phage vB_YenP_ISAO8</name>
    <dbReference type="NCBI Taxonomy" id="1675027"/>
    <lineage>
        <taxon>Viruses</taxon>
        <taxon>Duplodnaviria</taxon>
        <taxon>Heunggongvirae</taxon>
        <taxon>Uroviricota</taxon>
        <taxon>Caudoviricetes</taxon>
        <taxon>Autographivirales</taxon>
        <taxon>Autonotataviridae</taxon>
        <taxon>Melnykvirinae</taxon>
        <taxon>Aghbyvirus</taxon>
        <taxon>Aghbyvirus ISAO8</taxon>
    </lineage>
</organism>
<evidence type="ECO:0000256" key="1">
    <source>
        <dbReference type="SAM" id="MobiDB-lite"/>
    </source>
</evidence>
<dbReference type="Proteomes" id="UP000203872">
    <property type="component" value="Segment"/>
</dbReference>
<name>A0A0H4TL24_9CAUD</name>
<evidence type="ECO:0000313" key="2">
    <source>
        <dbReference type="EMBL" id="AKQ07679.1"/>
    </source>
</evidence>
<dbReference type="GeneID" id="26630226"/>
<dbReference type="EMBL" id="KT184661">
    <property type="protein sequence ID" value="AKQ07679.1"/>
    <property type="molecule type" value="Genomic_DNA"/>
</dbReference>
<dbReference type="RefSeq" id="YP_009203165.1">
    <property type="nucleotide sequence ID" value="NC_028850.1"/>
</dbReference>
<sequence length="110" mass="12405">MGQTSLVHPRTANLPPEEQAQGIYQYTSPEELEARRLSRQQSEPALADRKTEMPAAIAAPYGGKLVRRRTMQPGGTPLVDITRMMVENLPEDDAWQILTMLAKRFDLEVQ</sequence>
<protein>
    <submittedName>
        <fullName evidence="2">Uncharacterized protein</fullName>
    </submittedName>
</protein>
<dbReference type="OrthoDB" id="29201at10239"/>
<dbReference type="KEGG" id="vg:26630226"/>
<evidence type="ECO:0000313" key="3">
    <source>
        <dbReference type="Proteomes" id="UP000203872"/>
    </source>
</evidence>
<proteinExistence type="predicted"/>
<reference evidence="2 3" key="1">
    <citation type="submission" date="2015-06" db="EMBL/GenBank/DDBJ databases">
        <title>Complete genome sequence of bacteriophage vB_YenP_ISAO8 which infects Yersinia enterocolitica O:8.</title>
        <authorList>
            <person name="Leon-Velarde C.G."/>
            <person name="Kropinski A.M."/>
            <person name="Chen S."/>
        </authorList>
    </citation>
    <scope>NUCLEOTIDE SEQUENCE [LARGE SCALE GENOMIC DNA]</scope>
</reference>
<keyword evidence="3" id="KW-1185">Reference proteome</keyword>
<accession>A0A0H4TL24</accession>